<evidence type="ECO:0000313" key="3">
    <source>
        <dbReference type="Proteomes" id="UP000269945"/>
    </source>
</evidence>
<dbReference type="GO" id="GO:0003755">
    <property type="term" value="F:peptidyl-prolyl cis-trans isomerase activity"/>
    <property type="evidence" value="ECO:0007669"/>
    <property type="project" value="InterPro"/>
</dbReference>
<organism evidence="2 3">
    <name type="scientific">Gulo gulo</name>
    <name type="common">Wolverine</name>
    <name type="synonym">Gluton</name>
    <dbReference type="NCBI Taxonomy" id="48420"/>
    <lineage>
        <taxon>Eukaryota</taxon>
        <taxon>Metazoa</taxon>
        <taxon>Chordata</taxon>
        <taxon>Craniata</taxon>
        <taxon>Vertebrata</taxon>
        <taxon>Euteleostomi</taxon>
        <taxon>Mammalia</taxon>
        <taxon>Eutheria</taxon>
        <taxon>Laurasiatheria</taxon>
        <taxon>Carnivora</taxon>
        <taxon>Caniformia</taxon>
        <taxon>Musteloidea</taxon>
        <taxon>Mustelidae</taxon>
        <taxon>Guloninae</taxon>
        <taxon>Gulo</taxon>
    </lineage>
</organism>
<dbReference type="InterPro" id="IPR029000">
    <property type="entry name" value="Cyclophilin-like_dom_sf"/>
</dbReference>
<dbReference type="InterPro" id="IPR002130">
    <property type="entry name" value="Cyclophilin-type_PPIase_dom"/>
</dbReference>
<proteinExistence type="predicted"/>
<comment type="caution">
    <text evidence="2">The sequence shown here is derived from an EMBL/GenBank/DDBJ whole genome shotgun (WGS) entry which is preliminary data.</text>
</comment>
<feature type="domain" description="PPIase cyclophilin-type" evidence="1">
    <location>
        <begin position="14"/>
        <end position="53"/>
    </location>
</feature>
<reference evidence="2 3" key="1">
    <citation type="submission" date="2018-10" db="EMBL/GenBank/DDBJ databases">
        <authorList>
            <person name="Ekblom R."/>
            <person name="Jareborg N."/>
        </authorList>
    </citation>
    <scope>NUCLEOTIDE SEQUENCE [LARGE SCALE GENOMIC DNA]</scope>
    <source>
        <tissue evidence="2">Muscle</tissue>
    </source>
</reference>
<name>A0A9X9MBL9_GULGU</name>
<evidence type="ECO:0000259" key="1">
    <source>
        <dbReference type="Pfam" id="PF00160"/>
    </source>
</evidence>
<sequence length="56" mass="6237">MIPSFLSAWQDCVVDGKHVIFGKVKENMNIVEAMECLGSKNVKNSKFIIAHCGQLK</sequence>
<keyword evidence="3" id="KW-1185">Reference proteome</keyword>
<dbReference type="AlphaFoldDB" id="A0A9X9MBL9"/>
<dbReference type="EMBL" id="CYRY02045862">
    <property type="protein sequence ID" value="VCX41386.1"/>
    <property type="molecule type" value="Genomic_DNA"/>
</dbReference>
<dbReference type="Gene3D" id="2.40.100.10">
    <property type="entry name" value="Cyclophilin-like"/>
    <property type="match status" value="1"/>
</dbReference>
<gene>
    <name evidence="2" type="ORF">BN2614_LOCUS5</name>
</gene>
<accession>A0A9X9MBL9</accession>
<protein>
    <recommendedName>
        <fullName evidence="1">PPIase cyclophilin-type domain-containing protein</fullName>
    </recommendedName>
</protein>
<dbReference type="Proteomes" id="UP000269945">
    <property type="component" value="Unassembled WGS sequence"/>
</dbReference>
<evidence type="ECO:0000313" key="2">
    <source>
        <dbReference type="EMBL" id="VCX41386.1"/>
    </source>
</evidence>
<dbReference type="SUPFAM" id="SSF50891">
    <property type="entry name" value="Cyclophilin-like"/>
    <property type="match status" value="1"/>
</dbReference>
<dbReference type="Pfam" id="PF00160">
    <property type="entry name" value="Pro_isomerase"/>
    <property type="match status" value="1"/>
</dbReference>